<protein>
    <submittedName>
        <fullName evidence="1">HAD family hydrolase</fullName>
    </submittedName>
</protein>
<keyword evidence="1" id="KW-0378">Hydrolase</keyword>
<reference evidence="1" key="2">
    <citation type="journal article" date="2021" name="PeerJ">
        <title>Extensive microbial diversity within the chicken gut microbiome revealed by metagenomics and culture.</title>
        <authorList>
            <person name="Gilroy R."/>
            <person name="Ravi A."/>
            <person name="Getino M."/>
            <person name="Pursley I."/>
            <person name="Horton D.L."/>
            <person name="Alikhan N.F."/>
            <person name="Baker D."/>
            <person name="Gharbi K."/>
            <person name="Hall N."/>
            <person name="Watson M."/>
            <person name="Adriaenssens E.M."/>
            <person name="Foster-Nyarko E."/>
            <person name="Jarju S."/>
            <person name="Secka A."/>
            <person name="Antonio M."/>
            <person name="Oren A."/>
            <person name="Chaudhuri R.R."/>
            <person name="La Ragione R."/>
            <person name="Hildebrand F."/>
            <person name="Pallen M.J."/>
        </authorList>
    </citation>
    <scope>NUCLEOTIDE SEQUENCE</scope>
    <source>
        <strain evidence="1">CHK186-9395</strain>
    </source>
</reference>
<dbReference type="Gene3D" id="1.10.150.520">
    <property type="match status" value="1"/>
</dbReference>
<proteinExistence type="predicted"/>
<dbReference type="SUPFAM" id="SSF56784">
    <property type="entry name" value="HAD-like"/>
    <property type="match status" value="1"/>
</dbReference>
<dbReference type="Gene3D" id="3.40.50.1000">
    <property type="entry name" value="HAD superfamily/HAD-like"/>
    <property type="match status" value="1"/>
</dbReference>
<dbReference type="Pfam" id="PF00702">
    <property type="entry name" value="Hydrolase"/>
    <property type="match status" value="1"/>
</dbReference>
<dbReference type="Proteomes" id="UP000886861">
    <property type="component" value="Unassembled WGS sequence"/>
</dbReference>
<gene>
    <name evidence="1" type="ORF">IAA62_04820</name>
</gene>
<dbReference type="SFLD" id="SFLDS00003">
    <property type="entry name" value="Haloacid_Dehalogenase"/>
    <property type="match status" value="1"/>
</dbReference>
<dbReference type="SFLD" id="SFLDG01129">
    <property type="entry name" value="C1.5:_HAD__Beta-PGM__Phosphata"/>
    <property type="match status" value="1"/>
</dbReference>
<dbReference type="InterPro" id="IPR036412">
    <property type="entry name" value="HAD-like_sf"/>
</dbReference>
<accession>A0A9D1SZ28</accession>
<comment type="caution">
    <text evidence="1">The sequence shown here is derived from an EMBL/GenBank/DDBJ whole genome shotgun (WGS) entry which is preliminary data.</text>
</comment>
<dbReference type="InterPro" id="IPR023214">
    <property type="entry name" value="HAD_sf"/>
</dbReference>
<organism evidence="1 2">
    <name type="scientific">Candidatus Caccopulliclostridium gallistercoris</name>
    <dbReference type="NCBI Taxonomy" id="2840719"/>
    <lineage>
        <taxon>Bacteria</taxon>
        <taxon>Bacillati</taxon>
        <taxon>Bacillota</taxon>
        <taxon>Clostridia</taxon>
        <taxon>Candidatus Caccopulliclostridium</taxon>
    </lineage>
</organism>
<dbReference type="GO" id="GO:0016787">
    <property type="term" value="F:hydrolase activity"/>
    <property type="evidence" value="ECO:0007669"/>
    <property type="project" value="UniProtKB-KW"/>
</dbReference>
<evidence type="ECO:0000313" key="2">
    <source>
        <dbReference type="Proteomes" id="UP000886861"/>
    </source>
</evidence>
<dbReference type="CDD" id="cd01427">
    <property type="entry name" value="HAD_like"/>
    <property type="match status" value="1"/>
</dbReference>
<dbReference type="AlphaFoldDB" id="A0A9D1SZ28"/>
<evidence type="ECO:0000313" key="1">
    <source>
        <dbReference type="EMBL" id="HIV01854.1"/>
    </source>
</evidence>
<dbReference type="EMBL" id="DVOJ01000016">
    <property type="protein sequence ID" value="HIV01854.1"/>
    <property type="molecule type" value="Genomic_DNA"/>
</dbReference>
<reference evidence="1" key="1">
    <citation type="submission" date="2020-10" db="EMBL/GenBank/DDBJ databases">
        <authorList>
            <person name="Gilroy R."/>
        </authorList>
    </citation>
    <scope>NUCLEOTIDE SEQUENCE</scope>
    <source>
        <strain evidence="1">CHK186-9395</strain>
    </source>
</reference>
<name>A0A9D1SZ28_9FIRM</name>
<sequence>MKEYLCSNVKNVKVLVFDFDETLYYSPDVREYYIKYIKSTILNLSSLTEMETDSLMKEVGFTMENKASPSFSSSCGRFGIQKRAWDNYRIDNFFQINYKNAESIDNNILRKLSMHYPMYVVTNEVYKNILIKAERLGIDLSIFKKLLAPSAEALLSGNAKTKKELYQDIIEGEHVMSNQVLVIGDRIKVDVEPMLELGGNGLVVTRPKEIEEFAVNYLL</sequence>